<evidence type="ECO:0000256" key="1">
    <source>
        <dbReference type="SAM" id="Phobius"/>
    </source>
</evidence>
<keyword evidence="1" id="KW-1133">Transmembrane helix</keyword>
<keyword evidence="1" id="KW-0472">Membrane</keyword>
<protein>
    <submittedName>
        <fullName evidence="2">Uncharacterized protein</fullName>
    </submittedName>
</protein>
<evidence type="ECO:0000313" key="2">
    <source>
        <dbReference type="EMBL" id="OKO98125.1"/>
    </source>
</evidence>
<dbReference type="EMBL" id="MKGQ01000100">
    <property type="protein sequence ID" value="OKO98125.1"/>
    <property type="molecule type" value="Genomic_DNA"/>
</dbReference>
<sequence>MLFVAMLFMSIVTFFFLTIVVSYLFILERNVKKTIWTSLLMTFVFILSLLIPHFSYQYLF</sequence>
<keyword evidence="1" id="KW-0812">Transmembrane</keyword>
<dbReference type="AlphaFoldDB" id="A0A1Q5TD24"/>
<dbReference type="Proteomes" id="UP000186268">
    <property type="component" value="Unassembled WGS sequence"/>
</dbReference>
<feature type="transmembrane region" description="Helical" evidence="1">
    <location>
        <begin position="39"/>
        <end position="59"/>
    </location>
</feature>
<evidence type="ECO:0000313" key="3">
    <source>
        <dbReference type="Proteomes" id="UP000186268"/>
    </source>
</evidence>
<feature type="transmembrane region" description="Helical" evidence="1">
    <location>
        <begin position="6"/>
        <end position="27"/>
    </location>
</feature>
<comment type="caution">
    <text evidence="2">The sequence shown here is derived from an EMBL/GenBank/DDBJ whole genome shotgun (WGS) entry which is preliminary data.</text>
</comment>
<proteinExistence type="predicted"/>
<keyword evidence="3" id="KW-1185">Reference proteome</keyword>
<reference evidence="2 3" key="1">
    <citation type="submission" date="2016-09" db="EMBL/GenBank/DDBJ databases">
        <title>Xenorhabdus thuongxuanensis sp. nov. and Xenorhabdus eapokensis sp. nov., isolated from Steinernema species.</title>
        <authorList>
            <person name="Kaempfer P."/>
            <person name="Tobias N.J."/>
            <person name="Phan Ke L."/>
            <person name="Bode H.B."/>
            <person name="Glaeser S.P."/>
        </authorList>
    </citation>
    <scope>NUCLEOTIDE SEQUENCE [LARGE SCALE GENOMIC DNA]</scope>
    <source>
        <strain evidence="2 3">DL20</strain>
    </source>
</reference>
<gene>
    <name evidence="2" type="ORF">Xedl_03875</name>
</gene>
<name>A0A1Q5TD24_9GAMM</name>
<accession>A0A1Q5TD24</accession>
<organism evidence="2 3">
    <name type="scientific">Xenorhabdus eapokensis</name>
    <dbReference type="NCBI Taxonomy" id="1873482"/>
    <lineage>
        <taxon>Bacteria</taxon>
        <taxon>Pseudomonadati</taxon>
        <taxon>Pseudomonadota</taxon>
        <taxon>Gammaproteobacteria</taxon>
        <taxon>Enterobacterales</taxon>
        <taxon>Morganellaceae</taxon>
        <taxon>Xenorhabdus</taxon>
    </lineage>
</organism>